<reference evidence="3" key="1">
    <citation type="journal article" date="2015" name="Nature">
        <title>Complex archaea that bridge the gap between prokaryotes and eukaryotes.</title>
        <authorList>
            <person name="Spang A."/>
            <person name="Saw J.H."/>
            <person name="Jorgensen S.L."/>
            <person name="Zaremba-Niedzwiedzka K."/>
            <person name="Martijn J."/>
            <person name="Lind A.E."/>
            <person name="van Eijk R."/>
            <person name="Schleper C."/>
            <person name="Guy L."/>
            <person name="Ettema T.J."/>
        </authorList>
    </citation>
    <scope>NUCLEOTIDE SEQUENCE</scope>
</reference>
<dbReference type="Gene3D" id="3.30.70.370">
    <property type="match status" value="1"/>
</dbReference>
<dbReference type="InterPro" id="IPR001098">
    <property type="entry name" value="DNA-dir_DNA_pol_A_palm_dom"/>
</dbReference>
<dbReference type="GO" id="GO:0003887">
    <property type="term" value="F:DNA-directed DNA polymerase activity"/>
    <property type="evidence" value="ECO:0007669"/>
    <property type="project" value="InterPro"/>
</dbReference>
<dbReference type="PANTHER" id="PTHR10133:SF27">
    <property type="entry name" value="DNA POLYMERASE NU"/>
    <property type="match status" value="1"/>
</dbReference>
<feature type="domain" description="DNA-directed DNA polymerase family A palm" evidence="2">
    <location>
        <begin position="444"/>
        <end position="716"/>
    </location>
</feature>
<dbReference type="Pfam" id="PF00476">
    <property type="entry name" value="DNA_pol_A"/>
    <property type="match status" value="1"/>
</dbReference>
<dbReference type="AlphaFoldDB" id="A0A0F9NDQ9"/>
<accession>A0A0F9NDQ9</accession>
<evidence type="ECO:0000256" key="1">
    <source>
        <dbReference type="ARBA" id="ARBA00022705"/>
    </source>
</evidence>
<name>A0A0F9NDQ9_9ZZZZ</name>
<dbReference type="PANTHER" id="PTHR10133">
    <property type="entry name" value="DNA POLYMERASE I"/>
    <property type="match status" value="1"/>
</dbReference>
<dbReference type="InterPro" id="IPR002298">
    <property type="entry name" value="DNA_polymerase_A"/>
</dbReference>
<dbReference type="Gene3D" id="1.10.150.20">
    <property type="entry name" value="5' to 3' exonuclease, C-terminal subdomain"/>
    <property type="match status" value="1"/>
</dbReference>
<dbReference type="GO" id="GO:0006302">
    <property type="term" value="P:double-strand break repair"/>
    <property type="evidence" value="ECO:0007669"/>
    <property type="project" value="TreeGrafter"/>
</dbReference>
<evidence type="ECO:0000259" key="2">
    <source>
        <dbReference type="SMART" id="SM00482"/>
    </source>
</evidence>
<dbReference type="InterPro" id="IPR043502">
    <property type="entry name" value="DNA/RNA_pol_sf"/>
</dbReference>
<sequence>MLFFDSETVGFHGVAILFQYAVDDGEIILYDVWKNPIHETLELIEWFMSQEMCFFNAAFDHFHLSKVYATFSMFPDQDAIPEDHIDELAILEEKARLFPFCIKPKACIDLMLHARKGPYQSLMKRKDIRIRRVPTRLAEPLQKELERRIELDGIYFARRKDKLAPRWSIRNVHLPNGDINPDFKDIVLKFHASGALKTLAEHALGYKSDVILRMSDIEISKKAHPKEFGYAPFALAVGRPGKWNWAWPEVIHMHISHWAFNSLARKYASNDVQYTRDLYYHFNQPRVGDTDSELACMVGAVRWRGFAINIDKLRNQRAKCVAAKTDAPTSPNGVKGYLREVMSPLESKVLNDGTGVVILESIAKWKVTVPDPLALDPLAEMEVLAKAAIRAQEVLDARQADKEILDLDKMILAGRFHASFKVIGSLSTRMSGADDFNPQGVKATDDVRECFPLADPGFILVGGDFDAFEVVISEAVYKDPKLRADLLAGKKIHALFAEELFGMSYDQVMITKGTKDDKYVDGKRGIFAMNYGGTAYTLETRIGVSEEVAEKAFKSFGERYPGIARARKRIEKMFCSMQQPAGLGTQVIWKEPKDYIESLLGFRRYFTLENKICKALFDMAQNPPAGWKNVRIKVKRRERIQTASGAVQTALYAAAFAIQGSNLRAAANHEIQSTGATITKEVQRVVWDLQPWGVHPWSVLPLNVHDEVLAPCVPELVDKIEEVVDKTVESFRPIIPLIKMDWKKGLTSWAGK</sequence>
<dbReference type="GO" id="GO:0006261">
    <property type="term" value="P:DNA-templated DNA replication"/>
    <property type="evidence" value="ECO:0007669"/>
    <property type="project" value="InterPro"/>
</dbReference>
<dbReference type="SUPFAM" id="SSF56672">
    <property type="entry name" value="DNA/RNA polymerases"/>
    <property type="match status" value="1"/>
</dbReference>
<dbReference type="GO" id="GO:0003677">
    <property type="term" value="F:DNA binding"/>
    <property type="evidence" value="ECO:0007669"/>
    <property type="project" value="InterPro"/>
</dbReference>
<dbReference type="EMBL" id="LAZR01003502">
    <property type="protein sequence ID" value="KKN17630.1"/>
    <property type="molecule type" value="Genomic_DNA"/>
</dbReference>
<protein>
    <recommendedName>
        <fullName evidence="2">DNA-directed DNA polymerase family A palm domain-containing protein</fullName>
    </recommendedName>
</protein>
<organism evidence="3">
    <name type="scientific">marine sediment metagenome</name>
    <dbReference type="NCBI Taxonomy" id="412755"/>
    <lineage>
        <taxon>unclassified sequences</taxon>
        <taxon>metagenomes</taxon>
        <taxon>ecological metagenomes</taxon>
    </lineage>
</organism>
<keyword evidence="1" id="KW-0235">DNA replication</keyword>
<comment type="caution">
    <text evidence="3">The sequence shown here is derived from an EMBL/GenBank/DDBJ whole genome shotgun (WGS) entry which is preliminary data.</text>
</comment>
<proteinExistence type="predicted"/>
<evidence type="ECO:0000313" key="3">
    <source>
        <dbReference type="EMBL" id="KKN17630.1"/>
    </source>
</evidence>
<gene>
    <name evidence="3" type="ORF">LCGC14_0963820</name>
</gene>
<dbReference type="SMART" id="SM00482">
    <property type="entry name" value="POLAc"/>
    <property type="match status" value="1"/>
</dbReference>